<dbReference type="Gene3D" id="1.10.1510.10">
    <property type="entry name" value="Uncharacterised protein YqeY/AIM41 PF09424, N-terminal domain"/>
    <property type="match status" value="1"/>
</dbReference>
<dbReference type="EMBL" id="CP091511">
    <property type="protein sequence ID" value="UOO89573.1"/>
    <property type="molecule type" value="Genomic_DNA"/>
</dbReference>
<dbReference type="InterPro" id="IPR042184">
    <property type="entry name" value="YqeY/Aim41_N"/>
</dbReference>
<dbReference type="Gene3D" id="1.10.10.410">
    <property type="match status" value="1"/>
</dbReference>
<reference evidence="1 2" key="1">
    <citation type="journal article" date="2022" name="Res Sq">
        <title>Evolution of multicellular longitudinally dividing oral cavity symbionts (Neisseriaceae).</title>
        <authorList>
            <person name="Nyongesa S."/>
            <person name="Weber P."/>
            <person name="Bernet E."/>
            <person name="Pullido F."/>
            <person name="Nieckarz M."/>
            <person name="Delaby M."/>
            <person name="Nieves C."/>
            <person name="Viehboeck T."/>
            <person name="Krause N."/>
            <person name="Rivera-Millot A."/>
            <person name="Nakamura A."/>
            <person name="Vischer N."/>
            <person name="VanNieuwenhze M."/>
            <person name="Brun Y."/>
            <person name="Cava F."/>
            <person name="Bulgheresi S."/>
            <person name="Veyrier F."/>
        </authorList>
    </citation>
    <scope>NUCLEOTIDE SEQUENCE [LARGE SCALE GENOMIC DNA]</scope>
    <source>
        <strain evidence="1 2">SN4</strain>
    </source>
</reference>
<dbReference type="InterPro" id="IPR003789">
    <property type="entry name" value="Asn/Gln_tRNA_amidoTrase-B-like"/>
</dbReference>
<dbReference type="RefSeq" id="WP_058305472.1">
    <property type="nucleotide sequence ID" value="NZ_CABKVG010000007.1"/>
</dbReference>
<evidence type="ECO:0000313" key="2">
    <source>
        <dbReference type="Proteomes" id="UP000832011"/>
    </source>
</evidence>
<protein>
    <submittedName>
        <fullName evidence="1">GatB/YqeY domain-containing protein</fullName>
    </submittedName>
</protein>
<dbReference type="PANTHER" id="PTHR28055:SF1">
    <property type="entry name" value="ALTERED INHERITANCE OF MITOCHONDRIA PROTEIN 41, MITOCHONDRIAL"/>
    <property type="match status" value="1"/>
</dbReference>
<dbReference type="InterPro" id="IPR019004">
    <property type="entry name" value="YqeY/Aim41"/>
</dbReference>
<dbReference type="Proteomes" id="UP000832011">
    <property type="component" value="Chromosome"/>
</dbReference>
<gene>
    <name evidence="1" type="ORF">LVJ82_00895</name>
</gene>
<dbReference type="SUPFAM" id="SSF89095">
    <property type="entry name" value="GatB/YqeY motif"/>
    <property type="match status" value="1"/>
</dbReference>
<proteinExistence type="predicted"/>
<organism evidence="1 2">
    <name type="scientific">Vitreoscilla massiliensis</name>
    <dbReference type="NCBI Taxonomy" id="1689272"/>
    <lineage>
        <taxon>Bacteria</taxon>
        <taxon>Pseudomonadati</taxon>
        <taxon>Pseudomonadota</taxon>
        <taxon>Betaproteobacteria</taxon>
        <taxon>Neisseriales</taxon>
        <taxon>Neisseriaceae</taxon>
        <taxon>Vitreoscilla</taxon>
    </lineage>
</organism>
<dbReference type="Pfam" id="PF09424">
    <property type="entry name" value="YqeY"/>
    <property type="match status" value="1"/>
</dbReference>
<sequence length="148" mass="16348">MQTKQRISQDMKDAMRAKEADKLSTIRMLMAAIKQVEVDERIEVDDARIIDIVTKMIKQRHDSVKIYRDNNHNEAADKEQAEIDLLHNYLPAQLSEAEVKAEIAAAVAATGASSMAQMGQVMAILKPKLNGVADMGQVSAWVKAALNS</sequence>
<name>A0ABY4E1A4_9NEIS</name>
<accession>A0ABY4E1A4</accession>
<evidence type="ECO:0000313" key="1">
    <source>
        <dbReference type="EMBL" id="UOO89573.1"/>
    </source>
</evidence>
<dbReference type="PANTHER" id="PTHR28055">
    <property type="entry name" value="ALTERED INHERITANCE OF MITOCHONDRIA PROTEIN 41, MITOCHONDRIAL"/>
    <property type="match status" value="1"/>
</dbReference>
<keyword evidence="2" id="KW-1185">Reference proteome</keyword>
<dbReference type="InterPro" id="IPR023168">
    <property type="entry name" value="GatB_Yqey_C_2"/>
</dbReference>